<feature type="region of interest" description="Disordered" evidence="1">
    <location>
        <begin position="579"/>
        <end position="612"/>
    </location>
</feature>
<dbReference type="InParanoid" id="A7S6E7"/>
<feature type="compositionally biased region" description="Polar residues" evidence="1">
    <location>
        <begin position="580"/>
        <end position="589"/>
    </location>
</feature>
<evidence type="ECO:0000256" key="1">
    <source>
        <dbReference type="SAM" id="MobiDB-lite"/>
    </source>
</evidence>
<feature type="compositionally biased region" description="Low complexity" evidence="1">
    <location>
        <begin position="595"/>
        <end position="612"/>
    </location>
</feature>
<sequence>MAVNKTKRRSKYIQKIMMDDEEEKTRKPEVSTRISKWASGTPDKTDDVILEHSFLGIKLKIPRDAVSNVKPLSVKLRVNNNPSFEPSLEGNDLRVYDIIQVWPEEFEFSPPAELQLKLPSCVSKKSAGQVVCMFSNIITVKNGVRHLKWGRMDSRRFVMNDTRTEAKIICKYSGYYTLILTQCPECTTRINPGESFIVKVEGYNGLNIQFVEGCVERETKITLKVVCIEDLYNSPMASPTSPNTRRKIPIQHRADENTLDVTGSPVVLVRPIHERFGRPVRLSLPLLGSTFEEIFKMDSSRLVVLQSRMLDDETVVWNHHYSTPEIELDAHGNRIATFLITSGGLYKMVRRLPSKNMRIISEMTSQISRELCLSTSPLMVTANLRGLVTEIAEPGKQFVLRIALMDTHQSRNPDSCFIAEVCSQYLTVPLGRVRFLVRGRFEPDRDVTEHSEERTITFTGKTAFVDFNLKLRLSDPTKIPDNMGKVTLYAGADAQYYINLHKPMKIPKLHDSKKAKKEIKARVLKQKPLLKGMSSMATFTSSSTVFPGTADETLMEKNEAESQITPDIDTIFEPCYPIKDQNNNTTTASGPLDKTTSGSSSRTSGTFTFSSESRGLSVTSLSRMSNIASTKVSEEDEENLKKPEDDNYFEDQFLFNEQMKAEHEVSNTGGGGCEELGLQGPHADWGRGTRPPRRLSKPSSLSSDSLGSEILNME</sequence>
<dbReference type="EMBL" id="DS469587">
    <property type="protein sequence ID" value="EDO40707.1"/>
    <property type="molecule type" value="Genomic_DNA"/>
</dbReference>
<organism evidence="2 3">
    <name type="scientific">Nematostella vectensis</name>
    <name type="common">Starlet sea anemone</name>
    <dbReference type="NCBI Taxonomy" id="45351"/>
    <lineage>
        <taxon>Eukaryota</taxon>
        <taxon>Metazoa</taxon>
        <taxon>Cnidaria</taxon>
        <taxon>Anthozoa</taxon>
        <taxon>Hexacorallia</taxon>
        <taxon>Actiniaria</taxon>
        <taxon>Edwardsiidae</taxon>
        <taxon>Nematostella</taxon>
    </lineage>
</organism>
<name>A7S6E7_NEMVE</name>
<dbReference type="Gene3D" id="2.60.220.30">
    <property type="match status" value="1"/>
</dbReference>
<gene>
    <name evidence="2" type="ORF">NEMVEDRAFT_v1g243190</name>
</gene>
<dbReference type="OrthoDB" id="5957024at2759"/>
<accession>A7S6E7</accession>
<feature type="region of interest" description="Disordered" evidence="1">
    <location>
        <begin position="661"/>
        <end position="714"/>
    </location>
</feature>
<dbReference type="OMA" id="PECTTRI"/>
<evidence type="ECO:0000313" key="2">
    <source>
        <dbReference type="EMBL" id="EDO40707.1"/>
    </source>
</evidence>
<evidence type="ECO:0000313" key="3">
    <source>
        <dbReference type="Proteomes" id="UP000001593"/>
    </source>
</evidence>
<keyword evidence="3" id="KW-1185">Reference proteome</keyword>
<protein>
    <submittedName>
        <fullName evidence="2">Uncharacterized protein</fullName>
    </submittedName>
</protein>
<dbReference type="AlphaFoldDB" id="A7S6E7"/>
<reference evidence="2 3" key="1">
    <citation type="journal article" date="2007" name="Science">
        <title>Sea anemone genome reveals ancestral eumetazoan gene repertoire and genomic organization.</title>
        <authorList>
            <person name="Putnam N.H."/>
            <person name="Srivastava M."/>
            <person name="Hellsten U."/>
            <person name="Dirks B."/>
            <person name="Chapman J."/>
            <person name="Salamov A."/>
            <person name="Terry A."/>
            <person name="Shapiro H."/>
            <person name="Lindquist E."/>
            <person name="Kapitonov V.V."/>
            <person name="Jurka J."/>
            <person name="Genikhovich G."/>
            <person name="Grigoriev I.V."/>
            <person name="Lucas S.M."/>
            <person name="Steele R.E."/>
            <person name="Finnerty J.R."/>
            <person name="Technau U."/>
            <person name="Martindale M.Q."/>
            <person name="Rokhsar D.S."/>
        </authorList>
    </citation>
    <scope>NUCLEOTIDE SEQUENCE [LARGE SCALE GENOMIC DNA]</scope>
    <source>
        <strain evidence="3">CH2 X CH6</strain>
    </source>
</reference>
<dbReference type="KEGG" id="nve:5512465"/>
<dbReference type="Proteomes" id="UP000001593">
    <property type="component" value="Unassembled WGS sequence"/>
</dbReference>
<dbReference type="HOGENOM" id="CLU_386996_0_0_1"/>
<feature type="compositionally biased region" description="Low complexity" evidence="1">
    <location>
        <begin position="697"/>
        <end position="708"/>
    </location>
</feature>
<proteinExistence type="predicted"/>